<reference evidence="3 4" key="1">
    <citation type="submission" date="2018-06" db="EMBL/GenBank/DDBJ databases">
        <title>Freshwater and sediment microbial communities from various areas in North America, analyzing microbe dynamics in response to fracking.</title>
        <authorList>
            <person name="Lamendella R."/>
        </authorList>
    </citation>
    <scope>NUCLEOTIDE SEQUENCE [LARGE SCALE GENOMIC DNA]</scope>
    <source>
        <strain evidence="3 4">99A</strain>
    </source>
</reference>
<dbReference type="AlphaFoldDB" id="A0A329EA11"/>
<dbReference type="Proteomes" id="UP000248729">
    <property type="component" value="Unassembled WGS sequence"/>
</dbReference>
<organism evidence="3 4">
    <name type="scientific">Vibrio diazotrophicus</name>
    <dbReference type="NCBI Taxonomy" id="685"/>
    <lineage>
        <taxon>Bacteria</taxon>
        <taxon>Pseudomonadati</taxon>
        <taxon>Pseudomonadota</taxon>
        <taxon>Gammaproteobacteria</taxon>
        <taxon>Vibrionales</taxon>
        <taxon>Vibrionaceae</taxon>
        <taxon>Vibrio</taxon>
    </lineage>
</organism>
<name>A0A329EA11_VIBDI</name>
<dbReference type="EMBL" id="QLTR01000009">
    <property type="protein sequence ID" value="RAS64502.1"/>
    <property type="molecule type" value="Genomic_DNA"/>
</dbReference>
<evidence type="ECO:0000256" key="2">
    <source>
        <dbReference type="SAM" id="Phobius"/>
    </source>
</evidence>
<keyword evidence="2" id="KW-1133">Transmembrane helix</keyword>
<evidence type="ECO:0000313" key="3">
    <source>
        <dbReference type="EMBL" id="RAS64502.1"/>
    </source>
</evidence>
<feature type="transmembrane region" description="Helical" evidence="2">
    <location>
        <begin position="21"/>
        <end position="40"/>
    </location>
</feature>
<dbReference type="GO" id="GO:0015628">
    <property type="term" value="P:protein secretion by the type II secretion system"/>
    <property type="evidence" value="ECO:0007669"/>
    <property type="project" value="InterPro"/>
</dbReference>
<feature type="coiled-coil region" evidence="1">
    <location>
        <begin position="47"/>
        <end position="107"/>
    </location>
</feature>
<protein>
    <submittedName>
        <fullName evidence="3">MSHA biogenesis protein MshJ</fullName>
    </submittedName>
</protein>
<keyword evidence="2" id="KW-0472">Membrane</keyword>
<sequence length="213" mass="24806">MNERWQKWSQQFEDRAPREQWLIVICGLIVIVMALQTLLIDPLLQQRKDAQQTLMSQQSANQRMESEIIILQRELAKDPNSEINKELEQLQQQSQELSMQLSEVMSNLVSPSQMTNFLQSVLNHSVKLKLVSLTSLPASPINETDSNAEYFLHPVRMELNGTYFAIRDYLHALESLPVKYYWRSFHYQVETYPNANLVLEVYTLGTREEFIGG</sequence>
<comment type="caution">
    <text evidence="3">The sequence shown here is derived from an EMBL/GenBank/DDBJ whole genome shotgun (WGS) entry which is preliminary data.</text>
</comment>
<evidence type="ECO:0000256" key="1">
    <source>
        <dbReference type="SAM" id="Coils"/>
    </source>
</evidence>
<keyword evidence="2" id="KW-0812">Transmembrane</keyword>
<dbReference type="GO" id="GO:0015627">
    <property type="term" value="C:type II protein secretion system complex"/>
    <property type="evidence" value="ECO:0007669"/>
    <property type="project" value="InterPro"/>
</dbReference>
<gene>
    <name evidence="3" type="ORF">DET48_109144</name>
</gene>
<accession>A0A329EA11</accession>
<dbReference type="RefSeq" id="WP_112403777.1">
    <property type="nucleotide sequence ID" value="NZ_JBJKCE010000001.1"/>
</dbReference>
<dbReference type="InterPro" id="IPR007690">
    <property type="entry name" value="T2SS_GspM"/>
</dbReference>
<evidence type="ECO:0000313" key="4">
    <source>
        <dbReference type="Proteomes" id="UP000248729"/>
    </source>
</evidence>
<dbReference type="Pfam" id="PF04612">
    <property type="entry name" value="T2SSM"/>
    <property type="match status" value="1"/>
</dbReference>
<proteinExistence type="predicted"/>
<keyword evidence="1" id="KW-0175">Coiled coil</keyword>